<sequence length="115" mass="12635">MDCMMLWENLFAALILVMLIPAIWLSQTHAYLVLEKVVSMQQIEAAEVRVMEDVMHGSSIPQSVQEAGRVYAVHCTQVPDAQAPACQDQMVTLDIGESAVQTIVIPTCTRGIFAS</sequence>
<accession>F8IDG3</accession>
<protein>
    <submittedName>
        <fullName evidence="1">Uncharacterized protein</fullName>
    </submittedName>
</protein>
<dbReference type="PATRIC" id="fig|1048834.4.peg.1792"/>
<organism evidence="1 2">
    <name type="scientific">Alicyclobacillus acidocaldarius (strain Tc-4-1)</name>
    <name type="common">Bacillus acidocaldarius</name>
    <dbReference type="NCBI Taxonomy" id="1048834"/>
    <lineage>
        <taxon>Bacteria</taxon>
        <taxon>Bacillati</taxon>
        <taxon>Bacillota</taxon>
        <taxon>Bacilli</taxon>
        <taxon>Bacillales</taxon>
        <taxon>Alicyclobacillaceae</taxon>
        <taxon>Alicyclobacillus</taxon>
    </lineage>
</organism>
<dbReference type="STRING" id="1048834.TC41_1900"/>
<dbReference type="Proteomes" id="UP000000292">
    <property type="component" value="Chromosome"/>
</dbReference>
<reference evidence="2" key="2">
    <citation type="submission" date="2011-06" db="EMBL/GenBank/DDBJ databases">
        <title>The complete genome sequence of Alicyclobacillus acidocaldarius sp. Tc-4-1.</title>
        <authorList>
            <person name="Chen Y."/>
            <person name="He Y."/>
            <person name="Dong Z."/>
            <person name="Hu S."/>
        </authorList>
    </citation>
    <scope>NUCLEOTIDE SEQUENCE [LARGE SCALE GENOMIC DNA]</scope>
    <source>
        <strain evidence="2">Tc-4-1</strain>
    </source>
</reference>
<gene>
    <name evidence="1" type="ordered locus">TC41_1900</name>
</gene>
<reference evidence="1 2" key="1">
    <citation type="journal article" date="2011" name="J. Bacteriol.">
        <title>Complete Genome Sequence of Alicyclobacillus acidocaldarius Strain Tc-4-1.</title>
        <authorList>
            <person name="Chen Y."/>
            <person name="He Y."/>
            <person name="Zhang B."/>
            <person name="Yang J."/>
            <person name="Li W."/>
            <person name="Dong Z."/>
            <person name="Hu S."/>
        </authorList>
    </citation>
    <scope>NUCLEOTIDE SEQUENCE [LARGE SCALE GENOMIC DNA]</scope>
    <source>
        <strain evidence="1 2">Tc-4-1</strain>
    </source>
</reference>
<proteinExistence type="predicted"/>
<dbReference type="EMBL" id="CP002902">
    <property type="protein sequence ID" value="AEJ43816.1"/>
    <property type="molecule type" value="Genomic_DNA"/>
</dbReference>
<dbReference type="HOGENOM" id="CLU_2140562_0_0_9"/>
<name>F8IDG3_ALIAT</name>
<dbReference type="KEGG" id="aad:TC41_1900"/>
<evidence type="ECO:0000313" key="1">
    <source>
        <dbReference type="EMBL" id="AEJ43816.1"/>
    </source>
</evidence>
<dbReference type="AlphaFoldDB" id="F8IDG3"/>
<evidence type="ECO:0000313" key="2">
    <source>
        <dbReference type="Proteomes" id="UP000000292"/>
    </source>
</evidence>